<gene>
    <name evidence="4" type="ORF">FEM48_Zijuj02G0156500</name>
</gene>
<comment type="caution">
    <text evidence="4">The sequence shown here is derived from an EMBL/GenBank/DDBJ whole genome shotgun (WGS) entry which is preliminary data.</text>
</comment>
<accession>A0A978VWJ0</accession>
<dbReference type="InterPro" id="IPR032799">
    <property type="entry name" value="TAXi_C"/>
</dbReference>
<protein>
    <recommendedName>
        <fullName evidence="3">Xylanase inhibitor C-terminal domain-containing protein</fullName>
    </recommendedName>
</protein>
<dbReference type="GO" id="GO:0005576">
    <property type="term" value="C:extracellular region"/>
    <property type="evidence" value="ECO:0007669"/>
    <property type="project" value="TreeGrafter"/>
</dbReference>
<dbReference type="PANTHER" id="PTHR47967:SF14">
    <property type="entry name" value="EUKARYOTIC ASPARTYL PROTEASE FAMILY PROTEIN"/>
    <property type="match status" value="1"/>
</dbReference>
<evidence type="ECO:0000256" key="2">
    <source>
        <dbReference type="ARBA" id="ARBA00022801"/>
    </source>
</evidence>
<dbReference type="InterPro" id="IPR051708">
    <property type="entry name" value="Plant_Aspart_Prot_A1"/>
</dbReference>
<name>A0A978VWJ0_ZIZJJ</name>
<organism evidence="4 5">
    <name type="scientific">Ziziphus jujuba var. spinosa</name>
    <dbReference type="NCBI Taxonomy" id="714518"/>
    <lineage>
        <taxon>Eukaryota</taxon>
        <taxon>Viridiplantae</taxon>
        <taxon>Streptophyta</taxon>
        <taxon>Embryophyta</taxon>
        <taxon>Tracheophyta</taxon>
        <taxon>Spermatophyta</taxon>
        <taxon>Magnoliopsida</taxon>
        <taxon>eudicotyledons</taxon>
        <taxon>Gunneridae</taxon>
        <taxon>Pentapetalae</taxon>
        <taxon>rosids</taxon>
        <taxon>fabids</taxon>
        <taxon>Rosales</taxon>
        <taxon>Rhamnaceae</taxon>
        <taxon>Paliureae</taxon>
        <taxon>Ziziphus</taxon>
    </lineage>
</organism>
<dbReference type="GO" id="GO:0006508">
    <property type="term" value="P:proteolysis"/>
    <property type="evidence" value="ECO:0007669"/>
    <property type="project" value="UniProtKB-KW"/>
</dbReference>
<feature type="domain" description="Xylanase inhibitor C-terminal" evidence="3">
    <location>
        <begin position="213"/>
        <end position="310"/>
    </location>
</feature>
<dbReference type="Gene3D" id="2.40.70.10">
    <property type="entry name" value="Acid Proteases"/>
    <property type="match status" value="1"/>
</dbReference>
<keyword evidence="1" id="KW-0645">Protease</keyword>
<dbReference type="GO" id="GO:0008233">
    <property type="term" value="F:peptidase activity"/>
    <property type="evidence" value="ECO:0007669"/>
    <property type="project" value="UniProtKB-KW"/>
</dbReference>
<evidence type="ECO:0000313" key="5">
    <source>
        <dbReference type="Proteomes" id="UP000813462"/>
    </source>
</evidence>
<keyword evidence="2" id="KW-0378">Hydrolase</keyword>
<dbReference type="AlphaFoldDB" id="A0A978VWJ0"/>
<evidence type="ECO:0000259" key="3">
    <source>
        <dbReference type="Pfam" id="PF14541"/>
    </source>
</evidence>
<dbReference type="InterPro" id="IPR021109">
    <property type="entry name" value="Peptidase_aspartic_dom_sf"/>
</dbReference>
<dbReference type="EMBL" id="JAEACU010000002">
    <property type="protein sequence ID" value="KAH7543185.1"/>
    <property type="molecule type" value="Genomic_DNA"/>
</dbReference>
<evidence type="ECO:0000313" key="4">
    <source>
        <dbReference type="EMBL" id="KAH7543185.1"/>
    </source>
</evidence>
<sequence>MAFTSNDHQLYHTNYERDYTINLSHSHSHSYFHAGCGFDNRDLFEEANNVIGGSLSLSLSSEPKSAILVQLLIIPKGVSRAAYSYGVQTEEPIHSYILVMMQKLKEMVQKAVFTLRQDLLGGFAMDTGCPYSFLVETAYGILKAGKVQYFTLLRYISGSVKGWLSTDSFTISGNSKNNNNNVQNYMSGGYTLQIAGNGSRRVQTAGLFSGIPRYFVKLLALSIEGKLLSIDPAVGGLAIDSGFPYTYLVETAYGTLKSAMVQYFRQRYQRHPLPVPPQGLTLDLCYTKPRGNCSLPSSTYHFDGANLVLNSETVF</sequence>
<reference evidence="4" key="1">
    <citation type="journal article" date="2021" name="Front. Plant Sci.">
        <title>Chromosome-Scale Genome Assembly for Chinese Sour Jujube and Insights Into Its Genome Evolution and Domestication Signature.</title>
        <authorList>
            <person name="Shen L.-Y."/>
            <person name="Luo H."/>
            <person name="Wang X.-L."/>
            <person name="Wang X.-M."/>
            <person name="Qiu X.-J."/>
            <person name="Liu H."/>
            <person name="Zhou S.-S."/>
            <person name="Jia K.-H."/>
            <person name="Nie S."/>
            <person name="Bao Y.-T."/>
            <person name="Zhang R.-G."/>
            <person name="Yun Q.-Z."/>
            <person name="Chai Y.-H."/>
            <person name="Lu J.-Y."/>
            <person name="Li Y."/>
            <person name="Zhao S.-W."/>
            <person name="Mao J.-F."/>
            <person name="Jia S.-G."/>
            <person name="Mao Y.-M."/>
        </authorList>
    </citation>
    <scope>NUCLEOTIDE SEQUENCE</scope>
    <source>
        <strain evidence="4">AT0</strain>
        <tissue evidence="4">Leaf</tissue>
    </source>
</reference>
<dbReference type="Pfam" id="PF14541">
    <property type="entry name" value="TAXi_C"/>
    <property type="match status" value="1"/>
</dbReference>
<dbReference type="PANTHER" id="PTHR47967">
    <property type="entry name" value="OS07G0603500 PROTEIN-RELATED"/>
    <property type="match status" value="1"/>
</dbReference>
<proteinExistence type="predicted"/>
<dbReference type="Proteomes" id="UP000813462">
    <property type="component" value="Unassembled WGS sequence"/>
</dbReference>
<evidence type="ECO:0000256" key="1">
    <source>
        <dbReference type="ARBA" id="ARBA00022670"/>
    </source>
</evidence>
<dbReference type="SUPFAM" id="SSF50630">
    <property type="entry name" value="Acid proteases"/>
    <property type="match status" value="1"/>
</dbReference>